<reference evidence="2 3" key="1">
    <citation type="submission" date="2019-10" db="EMBL/GenBank/DDBJ databases">
        <title>Cardiobacteriales fam. a chemoheterotrophic member of the order Cardiobacteriales, and proposal of Cardiobacteriales fam. nov.</title>
        <authorList>
            <person name="Wang C."/>
        </authorList>
    </citation>
    <scope>NUCLEOTIDE SEQUENCE [LARGE SCALE GENOMIC DNA]</scope>
    <source>
        <strain evidence="2 3">ML27</strain>
    </source>
</reference>
<feature type="transmembrane region" description="Helical" evidence="1">
    <location>
        <begin position="6"/>
        <end position="30"/>
    </location>
</feature>
<name>A0A6N7ETJ4_9GAMM</name>
<keyword evidence="1" id="KW-0812">Transmembrane</keyword>
<dbReference type="InParanoid" id="A0A6N7ETJ4"/>
<evidence type="ECO:0000313" key="2">
    <source>
        <dbReference type="EMBL" id="MPV86134.1"/>
    </source>
</evidence>
<dbReference type="EMBL" id="WHNW01000004">
    <property type="protein sequence ID" value="MPV86134.1"/>
    <property type="molecule type" value="Genomic_DNA"/>
</dbReference>
<keyword evidence="1" id="KW-0472">Membrane</keyword>
<feature type="transmembrane region" description="Helical" evidence="1">
    <location>
        <begin position="42"/>
        <end position="61"/>
    </location>
</feature>
<organism evidence="2 3">
    <name type="scientific">Ostreibacterium oceani</name>
    <dbReference type="NCBI Taxonomy" id="2654998"/>
    <lineage>
        <taxon>Bacteria</taxon>
        <taxon>Pseudomonadati</taxon>
        <taxon>Pseudomonadota</taxon>
        <taxon>Gammaproteobacteria</taxon>
        <taxon>Cardiobacteriales</taxon>
        <taxon>Ostreibacteriaceae</taxon>
        <taxon>Ostreibacterium</taxon>
    </lineage>
</organism>
<evidence type="ECO:0000256" key="1">
    <source>
        <dbReference type="SAM" id="Phobius"/>
    </source>
</evidence>
<gene>
    <name evidence="2" type="ORF">GCU85_05230</name>
</gene>
<dbReference type="AlphaFoldDB" id="A0A6N7ETJ4"/>
<feature type="transmembrane region" description="Helical" evidence="1">
    <location>
        <begin position="81"/>
        <end position="113"/>
    </location>
</feature>
<dbReference type="Proteomes" id="UP000471298">
    <property type="component" value="Unassembled WGS sequence"/>
</dbReference>
<protein>
    <submittedName>
        <fullName evidence="2">Uncharacterized protein</fullName>
    </submittedName>
</protein>
<proteinExistence type="predicted"/>
<sequence>MKTTLIALYRLVLFIFILFLIRDTLFNLPIMRELNTIYQSKLLYATVNVSIIIITIVLWFIPNTILGISEYPAINNNPEHAIAPFHIVFFIGLIFFLYCLPYVIDLIITLFFIKNINTTFDQSYLRNQLITQFISLSLAFILMRYCRKISRLFTL</sequence>
<comment type="caution">
    <text evidence="2">The sequence shown here is derived from an EMBL/GenBank/DDBJ whole genome shotgun (WGS) entry which is preliminary data.</text>
</comment>
<keyword evidence="1" id="KW-1133">Transmembrane helix</keyword>
<keyword evidence="3" id="KW-1185">Reference proteome</keyword>
<accession>A0A6N7ETJ4</accession>
<dbReference type="RefSeq" id="WP_152810083.1">
    <property type="nucleotide sequence ID" value="NZ_WHNW01000004.1"/>
</dbReference>
<feature type="transmembrane region" description="Helical" evidence="1">
    <location>
        <begin position="125"/>
        <end position="145"/>
    </location>
</feature>
<evidence type="ECO:0000313" key="3">
    <source>
        <dbReference type="Proteomes" id="UP000471298"/>
    </source>
</evidence>